<dbReference type="Proteomes" id="UP000308199">
    <property type="component" value="Unassembled WGS sequence"/>
</dbReference>
<protein>
    <recommendedName>
        <fullName evidence="4">Blue (type 1) copper domain-containing protein</fullName>
    </recommendedName>
</protein>
<dbReference type="Gene3D" id="2.60.40.420">
    <property type="entry name" value="Cupredoxins - blue copper proteins"/>
    <property type="match status" value="1"/>
</dbReference>
<evidence type="ECO:0000256" key="1">
    <source>
        <dbReference type="SAM" id="SignalP"/>
    </source>
</evidence>
<evidence type="ECO:0000313" key="2">
    <source>
        <dbReference type="EMBL" id="THH05834.1"/>
    </source>
</evidence>
<dbReference type="PANTHER" id="PTHR34883:SF15">
    <property type="entry name" value="EXTRACELLULAR SERINE-RICH PROTEIN"/>
    <property type="match status" value="1"/>
</dbReference>
<accession>A0A4S4L3E6</accession>
<keyword evidence="3" id="KW-1185">Reference proteome</keyword>
<dbReference type="SUPFAM" id="SSF49503">
    <property type="entry name" value="Cupredoxins"/>
    <property type="match status" value="1"/>
</dbReference>
<evidence type="ECO:0008006" key="4">
    <source>
        <dbReference type="Google" id="ProtNLM"/>
    </source>
</evidence>
<dbReference type="EMBL" id="SGPK01000234">
    <property type="protein sequence ID" value="THH05834.1"/>
    <property type="molecule type" value="Genomic_DNA"/>
</dbReference>
<evidence type="ECO:0000313" key="3">
    <source>
        <dbReference type="Proteomes" id="UP000308199"/>
    </source>
</evidence>
<dbReference type="InterPro" id="IPR008972">
    <property type="entry name" value="Cupredoxin"/>
</dbReference>
<sequence length="217" mass="21533">MIALSALSVLALAGVVAAQNVIPIQVGGAISDPFIFTPNNVTASEGDVIMFTFSGAPGNHSVTQSTFSDPCNPSGDGFDSGNILIPMGTTTGFPTWNLTITNTSEPIWFFCKQLIPQTHCNTFAAFVAAAEQLQGPAGQSVGFLVGQGASASAVPGPLSGSISGFGLPNPSATAPLPSAISAASTSAAASTPSSAALVTKANGFVVVLAAMFGVALA</sequence>
<feature type="chain" id="PRO_5020797866" description="Blue (type 1) copper domain-containing protein" evidence="1">
    <location>
        <begin position="19"/>
        <end position="217"/>
    </location>
</feature>
<feature type="signal peptide" evidence="1">
    <location>
        <begin position="1"/>
        <end position="18"/>
    </location>
</feature>
<dbReference type="PANTHER" id="PTHR34883">
    <property type="entry name" value="SERINE-RICH PROTEIN, PUTATIVE-RELATED-RELATED"/>
    <property type="match status" value="1"/>
</dbReference>
<proteinExistence type="predicted"/>
<reference evidence="2 3" key="1">
    <citation type="submission" date="2019-02" db="EMBL/GenBank/DDBJ databases">
        <title>Genome sequencing of the rare red list fungi Phellinidium pouzarii.</title>
        <authorList>
            <person name="Buettner E."/>
            <person name="Kellner H."/>
        </authorList>
    </citation>
    <scope>NUCLEOTIDE SEQUENCE [LARGE SCALE GENOMIC DNA]</scope>
    <source>
        <strain evidence="2 3">DSM 108285</strain>
    </source>
</reference>
<dbReference type="InterPro" id="IPR052953">
    <property type="entry name" value="Ser-rich/MCO-related"/>
</dbReference>
<dbReference type="OrthoDB" id="2331100at2759"/>
<organism evidence="2 3">
    <name type="scientific">Phellinidium pouzarii</name>
    <dbReference type="NCBI Taxonomy" id="167371"/>
    <lineage>
        <taxon>Eukaryota</taxon>
        <taxon>Fungi</taxon>
        <taxon>Dikarya</taxon>
        <taxon>Basidiomycota</taxon>
        <taxon>Agaricomycotina</taxon>
        <taxon>Agaricomycetes</taxon>
        <taxon>Hymenochaetales</taxon>
        <taxon>Hymenochaetaceae</taxon>
        <taxon>Phellinidium</taxon>
    </lineage>
</organism>
<dbReference type="CDD" id="cd00920">
    <property type="entry name" value="Cupredoxin"/>
    <property type="match status" value="1"/>
</dbReference>
<gene>
    <name evidence="2" type="ORF">EW145_g4509</name>
</gene>
<comment type="caution">
    <text evidence="2">The sequence shown here is derived from an EMBL/GenBank/DDBJ whole genome shotgun (WGS) entry which is preliminary data.</text>
</comment>
<dbReference type="AlphaFoldDB" id="A0A4S4L3E6"/>
<name>A0A4S4L3E6_9AGAM</name>
<keyword evidence="1" id="KW-0732">Signal</keyword>